<dbReference type="CDD" id="cd18186">
    <property type="entry name" value="BTB_POZ_ZBTB_KLHL-like"/>
    <property type="match status" value="1"/>
</dbReference>
<dbReference type="Pfam" id="PF00651">
    <property type="entry name" value="BTB"/>
    <property type="match status" value="1"/>
</dbReference>
<comment type="caution">
    <text evidence="3">The sequence shown here is derived from an EMBL/GenBank/DDBJ whole genome shotgun (WGS) entry which is preliminary data.</text>
</comment>
<dbReference type="Proteomes" id="UP001634394">
    <property type="component" value="Unassembled WGS sequence"/>
</dbReference>
<dbReference type="InterPro" id="IPR000210">
    <property type="entry name" value="BTB/POZ_dom"/>
</dbReference>
<dbReference type="SUPFAM" id="SSF54695">
    <property type="entry name" value="POZ domain"/>
    <property type="match status" value="1"/>
</dbReference>
<name>A0ABD3WHV7_SINWO</name>
<dbReference type="SMART" id="SM00225">
    <property type="entry name" value="BTB"/>
    <property type="match status" value="1"/>
</dbReference>
<feature type="domain" description="BTB" evidence="2">
    <location>
        <begin position="20"/>
        <end position="77"/>
    </location>
</feature>
<evidence type="ECO:0000313" key="4">
    <source>
        <dbReference type="Proteomes" id="UP001634394"/>
    </source>
</evidence>
<organism evidence="3 4">
    <name type="scientific">Sinanodonta woodiana</name>
    <name type="common">Chinese pond mussel</name>
    <name type="synonym">Anodonta woodiana</name>
    <dbReference type="NCBI Taxonomy" id="1069815"/>
    <lineage>
        <taxon>Eukaryota</taxon>
        <taxon>Metazoa</taxon>
        <taxon>Spiralia</taxon>
        <taxon>Lophotrochozoa</taxon>
        <taxon>Mollusca</taxon>
        <taxon>Bivalvia</taxon>
        <taxon>Autobranchia</taxon>
        <taxon>Heteroconchia</taxon>
        <taxon>Palaeoheterodonta</taxon>
        <taxon>Unionida</taxon>
        <taxon>Unionoidea</taxon>
        <taxon>Unionidae</taxon>
        <taxon>Unioninae</taxon>
        <taxon>Sinanodonta</taxon>
    </lineage>
</organism>
<dbReference type="AlphaFoldDB" id="A0ABD3WHV7"/>
<dbReference type="InterPro" id="IPR011333">
    <property type="entry name" value="SKP1/BTB/POZ_sf"/>
</dbReference>
<reference evidence="3 4" key="1">
    <citation type="submission" date="2024-11" db="EMBL/GenBank/DDBJ databases">
        <title>Chromosome-level genome assembly of the freshwater bivalve Anodonta woodiana.</title>
        <authorList>
            <person name="Chen X."/>
        </authorList>
    </citation>
    <scope>NUCLEOTIDE SEQUENCE [LARGE SCALE GENOMIC DNA]</scope>
    <source>
        <strain evidence="3">MN2024</strain>
        <tissue evidence="3">Gills</tissue>
    </source>
</reference>
<feature type="region of interest" description="Disordered" evidence="1">
    <location>
        <begin position="638"/>
        <end position="659"/>
    </location>
</feature>
<dbReference type="EMBL" id="JBJQND010000006">
    <property type="protein sequence ID" value="KAL3873544.1"/>
    <property type="molecule type" value="Genomic_DNA"/>
</dbReference>
<gene>
    <name evidence="3" type="ORF">ACJMK2_036644</name>
</gene>
<dbReference type="PROSITE" id="PS50097">
    <property type="entry name" value="BTB"/>
    <property type="match status" value="1"/>
</dbReference>
<accession>A0ABD3WHV7</accession>
<protein>
    <recommendedName>
        <fullName evidence="2">BTB domain-containing protein</fullName>
    </recommendedName>
</protein>
<proteinExistence type="predicted"/>
<keyword evidence="4" id="KW-1185">Reference proteome</keyword>
<evidence type="ECO:0000259" key="2">
    <source>
        <dbReference type="PROSITE" id="PS50097"/>
    </source>
</evidence>
<evidence type="ECO:0000313" key="3">
    <source>
        <dbReference type="EMBL" id="KAL3873544.1"/>
    </source>
</evidence>
<sequence>MAETYLIHRLNQMRMEGQLCDVHLVADDASTFPVHGLLLVAADEYFYRLVVNANNGPIVIKAGVSRPELESVVHFVYGVQSSGKQLEMGLQKMQMATLLNKFANICSSKNEVGDTDMNGHVNNSNEVKPVININDNKDNIYFKTSDYSVHNTCPSDINLHSPVKVKIEMKSVVEPNPLDIGVSSSEHGETVSLKHILPENVKQECLLEKEANNMESNHCSFSDEIPMPSLVKCETPRCIPSSSEERPMPTLEKIKCKSARTPPGSFFPVIVKSEPISPPDSPVPKVLHPNNSGIILENSGFACPETAYHVNQEATCSADHVLPHCFKERGQSQNDFSSCNRKLGAEDTRLTVFTQSLPVIKTGEKDCFGEMSDKYTLLENDMLILKDAQMLSIASTSETQIMQMNTSSIHSGKVVLPRASKLTDSNTLGTCTQFLDQSQNSALGLPIIQGIPLYSPIGQSHPAEGIIIQNPPGAMVTLVPSAVSNLHVNFCATKFQQDMETYISSDKKQKCDPKFHDMKQTTHSSPAKNMNNSDISNCVVYPGKVIHNMGSNRGRKKFSKIPMIMMRRNSVSFRKRSYDSMKITDVISLANDENTVEVESEKNTSSGGLMLTEDFNSSLNTAAVIDGQLIQSLSKTQNDHATPSCIGPPPEKPKTKCSRQTKPKFFHGYSSSFIPIGKESFSFEMVQNYKAGIYSTTYLHFALGFSFWDFIL</sequence>
<evidence type="ECO:0000256" key="1">
    <source>
        <dbReference type="SAM" id="MobiDB-lite"/>
    </source>
</evidence>
<dbReference type="Gene3D" id="3.30.710.10">
    <property type="entry name" value="Potassium Channel Kv1.1, Chain A"/>
    <property type="match status" value="1"/>
</dbReference>